<evidence type="ECO:0000259" key="3">
    <source>
        <dbReference type="Pfam" id="PF02557"/>
    </source>
</evidence>
<dbReference type="Proteomes" id="UP001226720">
    <property type="component" value="Unassembled WGS sequence"/>
</dbReference>
<dbReference type="SUPFAM" id="SSF55166">
    <property type="entry name" value="Hedgehog/DD-peptidase"/>
    <property type="match status" value="1"/>
</dbReference>
<dbReference type="Gene3D" id="3.30.1380.10">
    <property type="match status" value="1"/>
</dbReference>
<evidence type="ECO:0000313" key="5">
    <source>
        <dbReference type="Proteomes" id="UP001226720"/>
    </source>
</evidence>
<feature type="signal peptide" evidence="2">
    <location>
        <begin position="1"/>
        <end position="24"/>
    </location>
</feature>
<dbReference type="PANTHER" id="PTHR34385">
    <property type="entry name" value="D-ALANYL-D-ALANINE CARBOXYPEPTIDASE"/>
    <property type="match status" value="1"/>
</dbReference>
<dbReference type="Pfam" id="PF02557">
    <property type="entry name" value="VanY"/>
    <property type="match status" value="1"/>
</dbReference>
<dbReference type="CDD" id="cd14852">
    <property type="entry name" value="LD-carboxypeptidase"/>
    <property type="match status" value="1"/>
</dbReference>
<dbReference type="InterPro" id="IPR052179">
    <property type="entry name" value="DD-CPase-like"/>
</dbReference>
<keyword evidence="4" id="KW-0378">Hydrolase</keyword>
<feature type="chain" id="PRO_5045449505" evidence="2">
    <location>
        <begin position="25"/>
        <end position="299"/>
    </location>
</feature>
<sequence>MTMKNLFIASGLSLALLAGCQANDANQDAGQTANENQTNSPSNETNNSANNNPEDTKKNENQDAKGNQDDANKNEDQTEEKQNEDKSEQSAYPTMAETIEENDGQLTVTNPGSIYVVANKERNLPADFVPENLVEPDVAFYAPEGDPKRLMVEEAAKALEEMFVAAEEEGHELKAVSGYRSYDRQEAIFAYNVDRYGEEEANQVSAQAGQSEHQTGLTMDISTPSLGSSLTEEFGSTPEGQWVAENAHNYGFVVRYLKGKEEITGYQYEPWHVRYVGKEAAQDIHEAGNTLEEFFPNTK</sequence>
<reference evidence="4" key="1">
    <citation type="submission" date="2023-07" db="EMBL/GenBank/DDBJ databases">
        <title>Genomic Encyclopedia of Type Strains, Phase IV (KMG-IV): sequencing the most valuable type-strain genomes for metagenomic binning, comparative biology and taxonomic classification.</title>
        <authorList>
            <person name="Goeker M."/>
        </authorList>
    </citation>
    <scope>NUCLEOTIDE SEQUENCE [LARGE SCALE GENOMIC DNA]</scope>
    <source>
        <strain evidence="4">JSM 076093</strain>
    </source>
</reference>
<dbReference type="EMBL" id="JAUSWM010000003">
    <property type="protein sequence ID" value="MDQ0482963.1"/>
    <property type="molecule type" value="Genomic_DNA"/>
</dbReference>
<gene>
    <name evidence="4" type="ORF">QO000_001935</name>
</gene>
<dbReference type="PANTHER" id="PTHR34385:SF1">
    <property type="entry name" value="PEPTIDOGLYCAN L-ALANYL-D-GLUTAMATE ENDOPEPTIDASE CWLK"/>
    <property type="match status" value="1"/>
</dbReference>
<keyword evidence="5" id="KW-1185">Reference proteome</keyword>
<dbReference type="PROSITE" id="PS51257">
    <property type="entry name" value="PROKAR_LIPOPROTEIN"/>
    <property type="match status" value="1"/>
</dbReference>
<dbReference type="InterPro" id="IPR003709">
    <property type="entry name" value="VanY-like_core_dom"/>
</dbReference>
<keyword evidence="4" id="KW-0645">Protease</keyword>
<name>A0ABU0K3J9_9BACL</name>
<feature type="compositionally biased region" description="Low complexity" evidence="1">
    <location>
        <begin position="34"/>
        <end position="53"/>
    </location>
</feature>
<evidence type="ECO:0000256" key="2">
    <source>
        <dbReference type="SAM" id="SignalP"/>
    </source>
</evidence>
<protein>
    <submittedName>
        <fullName evidence="4">D-alanyl-D-alanine carboxypeptidase</fullName>
        <ecNumber evidence="4">3.4.16.4</ecNumber>
    </submittedName>
</protein>
<dbReference type="EC" id="3.4.16.4" evidence="4"/>
<comment type="caution">
    <text evidence="4">The sequence shown here is derived from an EMBL/GenBank/DDBJ whole genome shotgun (WGS) entry which is preliminary data.</text>
</comment>
<dbReference type="RefSeq" id="WP_301551210.1">
    <property type="nucleotide sequence ID" value="NZ_JAQRMZ010000003.1"/>
</dbReference>
<keyword evidence="2" id="KW-0732">Signal</keyword>
<proteinExistence type="predicted"/>
<keyword evidence="4" id="KW-0121">Carboxypeptidase</keyword>
<feature type="compositionally biased region" description="Basic and acidic residues" evidence="1">
    <location>
        <begin position="54"/>
        <end position="88"/>
    </location>
</feature>
<dbReference type="GeneID" id="301326657"/>
<dbReference type="InterPro" id="IPR009045">
    <property type="entry name" value="Zn_M74/Hedgehog-like"/>
</dbReference>
<feature type="region of interest" description="Disordered" evidence="1">
    <location>
        <begin position="26"/>
        <end position="91"/>
    </location>
</feature>
<dbReference type="InterPro" id="IPR058193">
    <property type="entry name" value="VanY/YodJ_core_dom"/>
</dbReference>
<evidence type="ECO:0000313" key="4">
    <source>
        <dbReference type="EMBL" id="MDQ0482963.1"/>
    </source>
</evidence>
<dbReference type="GO" id="GO:0009002">
    <property type="term" value="F:serine-type D-Ala-D-Ala carboxypeptidase activity"/>
    <property type="evidence" value="ECO:0007669"/>
    <property type="project" value="UniProtKB-EC"/>
</dbReference>
<feature type="domain" description="D-alanyl-D-alanine carboxypeptidase-like core" evidence="3">
    <location>
        <begin position="150"/>
        <end position="278"/>
    </location>
</feature>
<organism evidence="4 5">
    <name type="scientific">Guptibacillus hwajinpoensis</name>
    <dbReference type="NCBI Taxonomy" id="208199"/>
    <lineage>
        <taxon>Bacteria</taxon>
        <taxon>Bacillati</taxon>
        <taxon>Bacillota</taxon>
        <taxon>Bacilli</taxon>
        <taxon>Bacillales</taxon>
        <taxon>Guptibacillaceae</taxon>
        <taxon>Guptibacillus</taxon>
    </lineage>
</organism>
<accession>A0ABU0K3J9</accession>
<evidence type="ECO:0000256" key="1">
    <source>
        <dbReference type="SAM" id="MobiDB-lite"/>
    </source>
</evidence>